<protein>
    <recommendedName>
        <fullName evidence="4">Ig-like domain (Group 3)</fullName>
    </recommendedName>
</protein>
<accession>A0ABW2BTD7</accession>
<sequence>MPSAAADTYDDAPKTSWSYTDSRDVHSSLGSDADEDFPVGAWRDDDGKHHLSKGYFTFNLAEYRDKRILSARVIARETAATDCDKPRSTELWVVDAGEAPTWADQPSELQKIDGGFSYSCEARLGWVTTDIVREAVQSGEDSVSFALRIADQFQGDVAYGRRYASDVRLSVEYNEPPNAPTDLTFDRQACDDTAPWNTNPNPALRAYVSDPEGDAVRATFAIWPVDDPSDRTVHTSSWGSGGHLYTWRPQDGVLEHDREYAWQVRAEDDHDVSAWSAECRLRNDFDAPDSPPTVSSVDYPDDGQAHFGSGQPGEFTFDADGDQDVVGFNYYSMWDSSLTYVAADEPGGTATVTITPESGGRAIIYAESVDRAGNRSARASYDFLVEKTEPIVQGPYSGRAYVPVEFTFSPRMENVVSYTYRVDGGDPVTVTAEDDGTAGFTMTPESRGTIELDIWSTSADGIQSATTEHSVQVTDAPLVSSDEYGESWPGSGGAGVEGTFHFKSELPDLVEFEYYFDGESPQVVTANDDGTAEITYTPKDSGLDSVTVAGRTADGHVTEEANYTFYVADPDGW</sequence>
<dbReference type="RefSeq" id="WP_345392002.1">
    <property type="nucleotide sequence ID" value="NZ_BAABLA010000007.1"/>
</dbReference>
<keyword evidence="3" id="KW-1185">Reference proteome</keyword>
<evidence type="ECO:0000313" key="3">
    <source>
        <dbReference type="Proteomes" id="UP001596337"/>
    </source>
</evidence>
<name>A0ABW2BTD7_9PSEU</name>
<gene>
    <name evidence="2" type="ORF">ACFQGD_00430</name>
</gene>
<reference evidence="3" key="1">
    <citation type="journal article" date="2019" name="Int. J. Syst. Evol. Microbiol.">
        <title>The Global Catalogue of Microorganisms (GCM) 10K type strain sequencing project: providing services to taxonomists for standard genome sequencing and annotation.</title>
        <authorList>
            <consortium name="The Broad Institute Genomics Platform"/>
            <consortium name="The Broad Institute Genome Sequencing Center for Infectious Disease"/>
            <person name="Wu L."/>
            <person name="Ma J."/>
        </authorList>
    </citation>
    <scope>NUCLEOTIDE SEQUENCE [LARGE SCALE GENOMIC DNA]</scope>
    <source>
        <strain evidence="3">KCTC 32255</strain>
    </source>
</reference>
<evidence type="ECO:0008006" key="4">
    <source>
        <dbReference type="Google" id="ProtNLM"/>
    </source>
</evidence>
<evidence type="ECO:0000256" key="1">
    <source>
        <dbReference type="SAM" id="MobiDB-lite"/>
    </source>
</evidence>
<organism evidence="2 3">
    <name type="scientific">Haloechinothrix salitolerans</name>
    <dbReference type="NCBI Taxonomy" id="926830"/>
    <lineage>
        <taxon>Bacteria</taxon>
        <taxon>Bacillati</taxon>
        <taxon>Actinomycetota</taxon>
        <taxon>Actinomycetes</taxon>
        <taxon>Pseudonocardiales</taxon>
        <taxon>Pseudonocardiaceae</taxon>
        <taxon>Haloechinothrix</taxon>
    </lineage>
</organism>
<evidence type="ECO:0000313" key="2">
    <source>
        <dbReference type="EMBL" id="MFC6865605.1"/>
    </source>
</evidence>
<dbReference type="EMBL" id="JBHSXX010000001">
    <property type="protein sequence ID" value="MFC6865605.1"/>
    <property type="molecule type" value="Genomic_DNA"/>
</dbReference>
<dbReference type="Proteomes" id="UP001596337">
    <property type="component" value="Unassembled WGS sequence"/>
</dbReference>
<proteinExistence type="predicted"/>
<comment type="caution">
    <text evidence="2">The sequence shown here is derived from an EMBL/GenBank/DDBJ whole genome shotgun (WGS) entry which is preliminary data.</text>
</comment>
<feature type="region of interest" description="Disordered" evidence="1">
    <location>
        <begin position="1"/>
        <end position="31"/>
    </location>
</feature>